<feature type="transmembrane region" description="Helical" evidence="2">
    <location>
        <begin position="453"/>
        <end position="476"/>
    </location>
</feature>
<dbReference type="EMBL" id="MU251456">
    <property type="protein sequence ID" value="KAG9234665.1"/>
    <property type="molecule type" value="Genomic_DNA"/>
</dbReference>
<evidence type="ECO:0000256" key="2">
    <source>
        <dbReference type="SAM" id="Phobius"/>
    </source>
</evidence>
<protein>
    <submittedName>
        <fullName evidence="3">Uncharacterized protein</fullName>
    </submittedName>
</protein>
<evidence type="ECO:0000313" key="3">
    <source>
        <dbReference type="EMBL" id="KAG9234665.1"/>
    </source>
</evidence>
<evidence type="ECO:0000313" key="4">
    <source>
        <dbReference type="Proteomes" id="UP000824998"/>
    </source>
</evidence>
<gene>
    <name evidence="3" type="ORF">BJ875DRAFT_461054</name>
</gene>
<feature type="region of interest" description="Disordered" evidence="1">
    <location>
        <begin position="1"/>
        <end position="28"/>
    </location>
</feature>
<organism evidence="3 4">
    <name type="scientific">Amylocarpus encephaloides</name>
    <dbReference type="NCBI Taxonomy" id="45428"/>
    <lineage>
        <taxon>Eukaryota</taxon>
        <taxon>Fungi</taxon>
        <taxon>Dikarya</taxon>
        <taxon>Ascomycota</taxon>
        <taxon>Pezizomycotina</taxon>
        <taxon>Leotiomycetes</taxon>
        <taxon>Helotiales</taxon>
        <taxon>Helotiales incertae sedis</taxon>
        <taxon>Amylocarpus</taxon>
    </lineage>
</organism>
<dbReference type="Proteomes" id="UP000824998">
    <property type="component" value="Unassembled WGS sequence"/>
</dbReference>
<keyword evidence="2" id="KW-0472">Membrane</keyword>
<keyword evidence="2" id="KW-0812">Transmembrane</keyword>
<sequence length="486" mass="55880">MAKLRIVTSTSDIEQGSTQSESQSQHQYEIRNIPRSEYHDRLVKANLRHRPWLEILDQFMDPITEGYAVHHKRRMLHFDIKVIHMSSSGNIESIIKCLTPTMFKDATSKEGSEGGGTLVIAKDLSRAMIDSLGMKYELEPEFFASHLEGTELWLMGSWESPAVRESPRAPILLPDYLRKSPFYGAQYRRPYHIKGGKEEIIKLRSSETCTPRGVHILSNELPDMFVSEKISVYKRPGSKIEIILTDQLLSKVPPASYIRTPVTILDDDPIALGLRGRSRQVSSRRELIGWLQRLTRDERKYIFDNQEPLALRPTLKIVERTSHMFLLHARYIMQRMLGLFCDDKFPNSLPFFLSVSRALHRHILDQQKLLPYALNIASLRGGKNLAEQIDDFAYLSEDMERALKALEEDVHFLAYMSSIREGRIVGWVSKFAALFLPLSLLATVLAISDPGYTRWVILGTLSVPFVSISTYFMFFWKIPHVDSFKY</sequence>
<keyword evidence="4" id="KW-1185">Reference proteome</keyword>
<proteinExistence type="predicted"/>
<accession>A0A9P7YKC6</accession>
<evidence type="ECO:0000256" key="1">
    <source>
        <dbReference type="SAM" id="MobiDB-lite"/>
    </source>
</evidence>
<name>A0A9P7YKC6_9HELO</name>
<reference evidence="3" key="1">
    <citation type="journal article" date="2021" name="IMA Fungus">
        <title>Genomic characterization of three marine fungi, including Emericellopsis atlantica sp. nov. with signatures of a generalist lifestyle and marine biomass degradation.</title>
        <authorList>
            <person name="Hagestad O.C."/>
            <person name="Hou L."/>
            <person name="Andersen J.H."/>
            <person name="Hansen E.H."/>
            <person name="Altermark B."/>
            <person name="Li C."/>
            <person name="Kuhnert E."/>
            <person name="Cox R.J."/>
            <person name="Crous P.W."/>
            <person name="Spatafora J.W."/>
            <person name="Lail K."/>
            <person name="Amirebrahimi M."/>
            <person name="Lipzen A."/>
            <person name="Pangilinan J."/>
            <person name="Andreopoulos W."/>
            <person name="Hayes R.D."/>
            <person name="Ng V."/>
            <person name="Grigoriev I.V."/>
            <person name="Jackson S.A."/>
            <person name="Sutton T.D.S."/>
            <person name="Dobson A.D.W."/>
            <person name="Rama T."/>
        </authorList>
    </citation>
    <scope>NUCLEOTIDE SEQUENCE</scope>
    <source>
        <strain evidence="3">TRa018bII</strain>
    </source>
</reference>
<feature type="compositionally biased region" description="Low complexity" evidence="1">
    <location>
        <begin position="14"/>
        <end position="27"/>
    </location>
</feature>
<dbReference type="AlphaFoldDB" id="A0A9P7YKC6"/>
<keyword evidence="2" id="KW-1133">Transmembrane helix</keyword>
<comment type="caution">
    <text evidence="3">The sequence shown here is derived from an EMBL/GenBank/DDBJ whole genome shotgun (WGS) entry which is preliminary data.</text>
</comment>
<feature type="transmembrane region" description="Helical" evidence="2">
    <location>
        <begin position="424"/>
        <end position="447"/>
    </location>
</feature>
<dbReference type="OrthoDB" id="5428055at2759"/>